<feature type="domain" description="Acyltransferase 3" evidence="2">
    <location>
        <begin position="26"/>
        <end position="385"/>
    </location>
</feature>
<feature type="transmembrane region" description="Helical" evidence="1">
    <location>
        <begin position="365"/>
        <end position="390"/>
    </location>
</feature>
<name>A0A4Y7X8X2_9GAMM</name>
<keyword evidence="1" id="KW-0812">Transmembrane</keyword>
<keyword evidence="3" id="KW-0808">Transferase</keyword>
<dbReference type="InterPro" id="IPR002656">
    <property type="entry name" value="Acyl_transf_3_dom"/>
</dbReference>
<dbReference type="OrthoDB" id="9767863at2"/>
<comment type="caution">
    <text evidence="3">The sequence shown here is derived from an EMBL/GenBank/DDBJ whole genome shotgun (WGS) entry which is preliminary data.</text>
</comment>
<feature type="transmembrane region" description="Helical" evidence="1">
    <location>
        <begin position="29"/>
        <end position="51"/>
    </location>
</feature>
<evidence type="ECO:0000313" key="4">
    <source>
        <dbReference type="Proteomes" id="UP000297834"/>
    </source>
</evidence>
<proteinExistence type="predicted"/>
<feature type="transmembrane region" description="Helical" evidence="1">
    <location>
        <begin position="71"/>
        <end position="97"/>
    </location>
</feature>
<organism evidence="3 4">
    <name type="scientific">Alkanindiges illinoisensis</name>
    <dbReference type="NCBI Taxonomy" id="197183"/>
    <lineage>
        <taxon>Bacteria</taxon>
        <taxon>Pseudomonadati</taxon>
        <taxon>Pseudomonadota</taxon>
        <taxon>Gammaproteobacteria</taxon>
        <taxon>Moraxellales</taxon>
        <taxon>Moraxellaceae</taxon>
        <taxon>Alkanindiges</taxon>
    </lineage>
</organism>
<feature type="transmembrane region" description="Helical" evidence="1">
    <location>
        <begin position="338"/>
        <end position="359"/>
    </location>
</feature>
<feature type="transmembrane region" description="Helical" evidence="1">
    <location>
        <begin position="237"/>
        <end position="258"/>
    </location>
</feature>
<keyword evidence="3" id="KW-0012">Acyltransferase</keyword>
<evidence type="ECO:0000259" key="2">
    <source>
        <dbReference type="Pfam" id="PF01757"/>
    </source>
</evidence>
<dbReference type="GO" id="GO:0016747">
    <property type="term" value="F:acyltransferase activity, transferring groups other than amino-acyl groups"/>
    <property type="evidence" value="ECO:0007669"/>
    <property type="project" value="InterPro"/>
</dbReference>
<dbReference type="PANTHER" id="PTHR23028:SF134">
    <property type="entry name" value="PUTATIVE (AFU_ORTHOLOGUE AFUA_4G08520)-RELATED"/>
    <property type="match status" value="1"/>
</dbReference>
<dbReference type="PANTHER" id="PTHR23028">
    <property type="entry name" value="ACETYLTRANSFERASE"/>
    <property type="match status" value="1"/>
</dbReference>
<keyword evidence="4" id="KW-1185">Reference proteome</keyword>
<dbReference type="EMBL" id="SNTY01000085">
    <property type="protein sequence ID" value="TEU23397.1"/>
    <property type="molecule type" value="Genomic_DNA"/>
</dbReference>
<keyword evidence="1" id="KW-1133">Transmembrane helix</keyword>
<feature type="transmembrane region" description="Helical" evidence="1">
    <location>
        <begin position="118"/>
        <end position="136"/>
    </location>
</feature>
<feature type="transmembrane region" description="Helical" evidence="1">
    <location>
        <begin position="207"/>
        <end position="225"/>
    </location>
</feature>
<dbReference type="STRING" id="1120977.GCA_000619845_01492"/>
<dbReference type="InterPro" id="IPR050879">
    <property type="entry name" value="Acyltransferase_3"/>
</dbReference>
<dbReference type="Proteomes" id="UP000297834">
    <property type="component" value="Unassembled WGS sequence"/>
</dbReference>
<gene>
    <name evidence="3" type="ORF">E2B99_13880</name>
</gene>
<accession>A0A4Y7X8X2</accession>
<dbReference type="Pfam" id="PF01757">
    <property type="entry name" value="Acyl_transf_3"/>
    <property type="match status" value="1"/>
</dbReference>
<sequence>MQPESLQCAQPKISVEFYMQHKVAAAEGIRGIACFMVVFSHLSLSFFPYLHSFDQYHLTAYPLELAIHHSPFAFFYSGTAAVYIFFVLSGYVLSYAIMNSRNPLQKIQSMTIKRFPRLMLPALGSCLLLWLAFHYLQPSGQYVSEWIDVLGEENPGPLSNAFFDGVVRTFWYGWSQYNWVLWTMKFELVGSLLVFALLYARCKKITWYIILPLTLIASYLMLRMMPFHMNDLLQASWLDILENNLEMLCFLLGMLCFFRFRRLGNFTAFGLLTFGLYCAGVHDNSPFYAWLNPWLDHRTYNLLNFMAGPLVVAAILMNEKLASLFSKRIPVYLGKISFAAYLNHLLLIYVLGLPLFNYLHHASHLSYAANALLTCAVVIAATIILSELYYRLVDQKSIQLANALAHLYFKITISKRTRFYRTGRQ</sequence>
<evidence type="ECO:0000313" key="3">
    <source>
        <dbReference type="EMBL" id="TEU23397.1"/>
    </source>
</evidence>
<feature type="transmembrane region" description="Helical" evidence="1">
    <location>
        <begin position="265"/>
        <end position="282"/>
    </location>
</feature>
<protein>
    <submittedName>
        <fullName evidence="3">Acyltransferase</fullName>
    </submittedName>
</protein>
<feature type="transmembrane region" description="Helical" evidence="1">
    <location>
        <begin position="179"/>
        <end position="200"/>
    </location>
</feature>
<feature type="transmembrane region" description="Helical" evidence="1">
    <location>
        <begin position="302"/>
        <end position="318"/>
    </location>
</feature>
<reference evidence="3 4" key="1">
    <citation type="submission" date="2019-03" db="EMBL/GenBank/DDBJ databases">
        <title>Alkanindiges illinoisensis: a potential pathogenic isolated from ascites of a gastric cancer patient with abdominal metastasis.</title>
        <authorList>
            <person name="Hu X."/>
            <person name="Yang B."/>
            <person name="Yan X."/>
            <person name="Lin L."/>
            <person name="Zhao H."/>
            <person name="Zhou F."/>
            <person name="Su B."/>
            <person name="Chen J."/>
            <person name="Rui Y."/>
            <person name="Wang Q."/>
            <person name="Zheng L."/>
        </authorList>
    </citation>
    <scope>NUCLEOTIDE SEQUENCE [LARGE SCALE GENOMIC DNA]</scope>
    <source>
        <strain evidence="3 4">NFYY 23406</strain>
    </source>
</reference>
<keyword evidence="1" id="KW-0472">Membrane</keyword>
<dbReference type="AlphaFoldDB" id="A0A4Y7X8X2"/>
<evidence type="ECO:0000256" key="1">
    <source>
        <dbReference type="SAM" id="Phobius"/>
    </source>
</evidence>